<dbReference type="InterPro" id="IPR009964">
    <property type="entry name" value="DUF1491"/>
</dbReference>
<comment type="caution">
    <text evidence="1">The sequence shown here is derived from an EMBL/GenBank/DDBJ whole genome shotgun (WGS) entry which is preliminary data.</text>
</comment>
<sequence>MDGRLPSGMLVTALLRRMNDSGGMGMVLAKGDPQGGGILVIVIDADPITSHRRERVLERGLGPDGKTVLIESTPANDILSYWQRRRARDPDLWVVELDGAAAERFTAETILQH</sequence>
<dbReference type="Pfam" id="PF07372">
    <property type="entry name" value="DUF1491"/>
    <property type="match status" value="1"/>
</dbReference>
<evidence type="ECO:0000313" key="2">
    <source>
        <dbReference type="Proteomes" id="UP000032305"/>
    </source>
</evidence>
<dbReference type="EMBL" id="BBPI01000043">
    <property type="protein sequence ID" value="GAM01010.1"/>
    <property type="molecule type" value="Genomic_DNA"/>
</dbReference>
<accession>A0A0A1W6E0</accession>
<keyword evidence="2" id="KW-1185">Reference proteome</keyword>
<reference evidence="1 2" key="1">
    <citation type="submission" date="2014-11" db="EMBL/GenBank/DDBJ databases">
        <title>Whole genome shotgun sequence of Sphingomonas parapaucimobilis NBRC 15100.</title>
        <authorList>
            <person name="Katano-Makiyama Y."/>
            <person name="Hosoyama A."/>
            <person name="Hashimoto M."/>
            <person name="Hosoyama Y."/>
            <person name="Noguchi M."/>
            <person name="Numata M."/>
            <person name="Tsuchikane K."/>
            <person name="Hirakata S."/>
            <person name="Uohara A."/>
            <person name="Shimodaira J."/>
            <person name="Ohji S."/>
            <person name="Ichikawa N."/>
            <person name="Kimura A."/>
            <person name="Yamazoe A."/>
            <person name="Fujita N."/>
        </authorList>
    </citation>
    <scope>NUCLEOTIDE SEQUENCE [LARGE SCALE GENOMIC DNA]</scope>
    <source>
        <strain evidence="1 2">NBRC 15100</strain>
    </source>
</reference>
<organism evidence="1 2">
    <name type="scientific">Sphingomonas parapaucimobilis NBRC 15100</name>
    <dbReference type="NCBI Taxonomy" id="1219049"/>
    <lineage>
        <taxon>Bacteria</taxon>
        <taxon>Pseudomonadati</taxon>
        <taxon>Pseudomonadota</taxon>
        <taxon>Alphaproteobacteria</taxon>
        <taxon>Sphingomonadales</taxon>
        <taxon>Sphingomonadaceae</taxon>
        <taxon>Sphingomonas</taxon>
    </lineage>
</organism>
<evidence type="ECO:0008006" key="3">
    <source>
        <dbReference type="Google" id="ProtNLM"/>
    </source>
</evidence>
<dbReference type="Proteomes" id="UP000032305">
    <property type="component" value="Unassembled WGS sequence"/>
</dbReference>
<dbReference type="AlphaFoldDB" id="A0A0A1W6E0"/>
<dbReference type="RefSeq" id="WP_042486944.1">
    <property type="nucleotide sequence ID" value="NZ_BBPI01000043.1"/>
</dbReference>
<evidence type="ECO:0000313" key="1">
    <source>
        <dbReference type="EMBL" id="GAM01010.1"/>
    </source>
</evidence>
<gene>
    <name evidence="1" type="ORF">SP5_043_00470</name>
</gene>
<name>A0A0A1W6E0_9SPHN</name>
<dbReference type="OrthoDB" id="9809136at2"/>
<dbReference type="eggNOG" id="COG5447">
    <property type="taxonomic scope" value="Bacteria"/>
</dbReference>
<protein>
    <recommendedName>
        <fullName evidence="3">DUF1491 domain-containing protein</fullName>
    </recommendedName>
</protein>
<proteinExistence type="predicted"/>
<dbReference type="Gene3D" id="3.40.1530.20">
    <property type="entry name" value="Protein of unknown function (DUF1491)"/>
    <property type="match status" value="1"/>
</dbReference>